<evidence type="ECO:0000256" key="3">
    <source>
        <dbReference type="ARBA" id="ARBA00004275"/>
    </source>
</evidence>
<dbReference type="InterPro" id="IPR005758">
    <property type="entry name" value="UDP-N-AcMur_Ala_ligase_MurC"/>
</dbReference>
<keyword evidence="13" id="KW-0521">NADP</keyword>
<dbReference type="GO" id="GO:0008360">
    <property type="term" value="P:regulation of cell shape"/>
    <property type="evidence" value="ECO:0007669"/>
    <property type="project" value="UniProtKB-KW"/>
</dbReference>
<dbReference type="InterPro" id="IPR006094">
    <property type="entry name" value="Oxid_FAD_bind_N"/>
</dbReference>
<keyword evidence="9" id="KW-0285">Flavoprotein</keyword>
<dbReference type="Gene3D" id="3.90.78.10">
    <property type="entry name" value="UDP-N-acetylenolpyruvoylglucosamine reductase, C-terminal domain"/>
    <property type="match status" value="1"/>
</dbReference>
<dbReference type="GO" id="GO:0051301">
    <property type="term" value="P:cell division"/>
    <property type="evidence" value="ECO:0007669"/>
    <property type="project" value="UniProtKB-KW"/>
</dbReference>
<evidence type="ECO:0000256" key="20">
    <source>
        <dbReference type="ARBA" id="ARBA00047833"/>
    </source>
</evidence>
<dbReference type="PROSITE" id="PS51387">
    <property type="entry name" value="FAD_PCMH"/>
    <property type="match status" value="1"/>
</dbReference>
<dbReference type="GO" id="GO:0071555">
    <property type="term" value="P:cell wall organization"/>
    <property type="evidence" value="ECO:0007669"/>
    <property type="project" value="UniProtKB-KW"/>
</dbReference>
<dbReference type="Gene3D" id="3.40.50.720">
    <property type="entry name" value="NAD(P)-binding Rossmann-like Domain"/>
    <property type="match status" value="1"/>
</dbReference>
<evidence type="ECO:0000256" key="8">
    <source>
        <dbReference type="ARBA" id="ARBA00022618"/>
    </source>
</evidence>
<dbReference type="NCBIfam" id="TIGR00179">
    <property type="entry name" value="murB"/>
    <property type="match status" value="1"/>
</dbReference>
<dbReference type="OrthoDB" id="10062161at2759"/>
<evidence type="ECO:0000256" key="17">
    <source>
        <dbReference type="ARBA" id="ARBA00023140"/>
    </source>
</evidence>
<comment type="function">
    <text evidence="2">Cell wall formation.</text>
</comment>
<comment type="subcellular location">
    <subcellularLocation>
        <location evidence="4">Cytoplasm</location>
    </subcellularLocation>
    <subcellularLocation>
        <location evidence="3">Peroxisome</location>
    </subcellularLocation>
</comment>
<dbReference type="GO" id="GO:0005777">
    <property type="term" value="C:peroxisome"/>
    <property type="evidence" value="ECO:0007669"/>
    <property type="project" value="UniProtKB-SubCell"/>
</dbReference>
<dbReference type="InterPro" id="IPR050061">
    <property type="entry name" value="MurCDEF_pg_biosynth"/>
</dbReference>
<keyword evidence="8" id="KW-0132">Cell division</keyword>
<keyword evidence="18" id="KW-0131">Cell cycle</keyword>
<dbReference type="SUPFAM" id="SSF51984">
    <property type="entry name" value="MurCD N-terminal domain"/>
    <property type="match status" value="1"/>
</dbReference>
<dbReference type="Pfam" id="PF08245">
    <property type="entry name" value="Mur_ligase_M"/>
    <property type="match status" value="1"/>
</dbReference>
<evidence type="ECO:0000256" key="11">
    <source>
        <dbReference type="ARBA" id="ARBA00022827"/>
    </source>
</evidence>
<dbReference type="AlphaFoldDB" id="A0A7R8WFZ3"/>
<dbReference type="SUPFAM" id="SSF53623">
    <property type="entry name" value="MurD-like peptide ligases, catalytic domain"/>
    <property type="match status" value="1"/>
</dbReference>
<keyword evidence="19" id="KW-0961">Cell wall biogenesis/degradation</keyword>
<dbReference type="Gene3D" id="3.40.1190.10">
    <property type="entry name" value="Mur-like, catalytic domain"/>
    <property type="match status" value="1"/>
</dbReference>
<keyword evidence="6" id="KW-0963">Cytoplasm</keyword>
<evidence type="ECO:0000256" key="6">
    <source>
        <dbReference type="ARBA" id="ARBA00022490"/>
    </source>
</evidence>
<accession>A0A7R8WFZ3</accession>
<dbReference type="SUPFAM" id="SSF56176">
    <property type="entry name" value="FAD-binding/transporter-associated domain-like"/>
    <property type="match status" value="1"/>
</dbReference>
<comment type="pathway">
    <text evidence="5">Cell wall biogenesis; peptidoglycan biosynthesis.</text>
</comment>
<keyword evidence="7" id="KW-0436">Ligase</keyword>
<evidence type="ECO:0000256" key="15">
    <source>
        <dbReference type="ARBA" id="ARBA00022984"/>
    </source>
</evidence>
<keyword evidence="12" id="KW-0067">ATP-binding</keyword>
<dbReference type="InterPro" id="IPR003170">
    <property type="entry name" value="MurB"/>
</dbReference>
<keyword evidence="17" id="KW-0576">Peroxisome</keyword>
<evidence type="ECO:0000256" key="2">
    <source>
        <dbReference type="ARBA" id="ARBA00003921"/>
    </source>
</evidence>
<name>A0A7R8WFZ3_9CRUS</name>
<evidence type="ECO:0000256" key="4">
    <source>
        <dbReference type="ARBA" id="ARBA00004496"/>
    </source>
</evidence>
<evidence type="ECO:0000256" key="18">
    <source>
        <dbReference type="ARBA" id="ARBA00023306"/>
    </source>
</evidence>
<dbReference type="GO" id="GO:0071949">
    <property type="term" value="F:FAD binding"/>
    <property type="evidence" value="ECO:0007669"/>
    <property type="project" value="InterPro"/>
</dbReference>
<dbReference type="PANTHER" id="PTHR43445:SF3">
    <property type="entry name" value="UDP-N-ACETYLMURAMATE--L-ALANINE LIGASE"/>
    <property type="match status" value="1"/>
</dbReference>
<evidence type="ECO:0000256" key="12">
    <source>
        <dbReference type="ARBA" id="ARBA00022840"/>
    </source>
</evidence>
<comment type="catalytic activity">
    <reaction evidence="20">
        <text>UDP-N-acetyl-alpha-D-muramate + L-alanine + ATP = UDP-N-acetyl-alpha-D-muramoyl-L-alanine + ADP + phosphate + H(+)</text>
        <dbReference type="Rhea" id="RHEA:23372"/>
        <dbReference type="ChEBI" id="CHEBI:15378"/>
        <dbReference type="ChEBI" id="CHEBI:30616"/>
        <dbReference type="ChEBI" id="CHEBI:43474"/>
        <dbReference type="ChEBI" id="CHEBI:57972"/>
        <dbReference type="ChEBI" id="CHEBI:70757"/>
        <dbReference type="ChEBI" id="CHEBI:83898"/>
        <dbReference type="ChEBI" id="CHEBI:456216"/>
        <dbReference type="EC" id="6.3.2.8"/>
    </reaction>
</comment>
<protein>
    <submittedName>
        <fullName evidence="23">Uncharacterized protein</fullName>
    </submittedName>
</protein>
<dbReference type="NCBIfam" id="NF010480">
    <property type="entry name" value="PRK13905.1"/>
    <property type="match status" value="1"/>
</dbReference>
<dbReference type="EMBL" id="OB663106">
    <property type="protein sequence ID" value="CAD7230985.1"/>
    <property type="molecule type" value="Genomic_DNA"/>
</dbReference>
<dbReference type="InterPro" id="IPR036635">
    <property type="entry name" value="MurB_C_sf"/>
</dbReference>
<dbReference type="Pfam" id="PF01565">
    <property type="entry name" value="FAD_binding_4"/>
    <property type="match status" value="1"/>
</dbReference>
<dbReference type="InterPro" id="IPR004101">
    <property type="entry name" value="Mur_ligase_C"/>
</dbReference>
<evidence type="ECO:0000256" key="14">
    <source>
        <dbReference type="ARBA" id="ARBA00022960"/>
    </source>
</evidence>
<gene>
    <name evidence="23" type="ORF">CTOB1V02_LOCUS8840</name>
</gene>
<dbReference type="InterPro" id="IPR013221">
    <property type="entry name" value="Mur_ligase_cen"/>
</dbReference>
<dbReference type="InterPro" id="IPR036565">
    <property type="entry name" value="Mur-like_cat_sf"/>
</dbReference>
<dbReference type="Gene3D" id="3.30.465.10">
    <property type="match status" value="1"/>
</dbReference>
<feature type="region of interest" description="Disordered" evidence="22">
    <location>
        <begin position="606"/>
        <end position="627"/>
    </location>
</feature>
<keyword evidence="11" id="KW-0274">FAD</keyword>
<dbReference type="GO" id="GO:0008763">
    <property type="term" value="F:UDP-N-acetylmuramate-L-alanine ligase activity"/>
    <property type="evidence" value="ECO:0007669"/>
    <property type="project" value="UniProtKB-EC"/>
</dbReference>
<evidence type="ECO:0000256" key="16">
    <source>
        <dbReference type="ARBA" id="ARBA00023002"/>
    </source>
</evidence>
<dbReference type="SUPFAM" id="SSF56194">
    <property type="entry name" value="Uridine diphospho-N-Acetylenolpyruvylglucosamine reductase, MurB, C-terminal domain"/>
    <property type="match status" value="1"/>
</dbReference>
<evidence type="ECO:0000256" key="5">
    <source>
        <dbReference type="ARBA" id="ARBA00004752"/>
    </source>
</evidence>
<dbReference type="HAMAP" id="MF_00037">
    <property type="entry name" value="MurB"/>
    <property type="match status" value="1"/>
</dbReference>
<dbReference type="InterPro" id="IPR016166">
    <property type="entry name" value="FAD-bd_PCMH"/>
</dbReference>
<keyword evidence="14" id="KW-0133">Cell shape</keyword>
<evidence type="ECO:0000256" key="21">
    <source>
        <dbReference type="ARBA" id="ARBA00048914"/>
    </source>
</evidence>
<dbReference type="Gene3D" id="3.90.190.20">
    <property type="entry name" value="Mur ligase, C-terminal domain"/>
    <property type="match status" value="1"/>
</dbReference>
<dbReference type="InterPro" id="IPR011601">
    <property type="entry name" value="MurB_C"/>
</dbReference>
<dbReference type="InterPro" id="IPR000713">
    <property type="entry name" value="Mur_ligase_N"/>
</dbReference>
<evidence type="ECO:0000256" key="19">
    <source>
        <dbReference type="ARBA" id="ARBA00023316"/>
    </source>
</evidence>
<feature type="compositionally biased region" description="Basic and acidic residues" evidence="22">
    <location>
        <begin position="606"/>
        <end position="617"/>
    </location>
</feature>
<keyword evidence="16" id="KW-0560">Oxidoreductase</keyword>
<dbReference type="NCBIfam" id="TIGR01082">
    <property type="entry name" value="murC"/>
    <property type="match status" value="1"/>
</dbReference>
<proteinExistence type="inferred from homology"/>
<keyword evidence="10" id="KW-0547">Nucleotide-binding</keyword>
<dbReference type="Pfam" id="PF01225">
    <property type="entry name" value="Mur_ligase"/>
    <property type="match status" value="1"/>
</dbReference>
<dbReference type="InterPro" id="IPR016169">
    <property type="entry name" value="FAD-bd_PCMH_sub2"/>
</dbReference>
<dbReference type="InterPro" id="IPR036615">
    <property type="entry name" value="Mur_ligase_C_dom_sf"/>
</dbReference>
<dbReference type="GO" id="GO:0005524">
    <property type="term" value="F:ATP binding"/>
    <property type="evidence" value="ECO:0007669"/>
    <property type="project" value="UniProtKB-KW"/>
</dbReference>
<evidence type="ECO:0000256" key="13">
    <source>
        <dbReference type="ARBA" id="ARBA00022857"/>
    </source>
</evidence>
<sequence length="708" mass="76923">MPQNIGKIHFVGIGGIGMSGIAEVLNALGYEVQGSDLSESANVQRLRDAGIKVFIGQDAKNIENAAIVVISSAIKDDNPELKAAREHRKTVVRRAEMLAELMRMKWSVAIAGTHGKTTTTMMVGTMLEEAGYDPTVINGGIVNSYGTNTRIGMSNWIVAEADESDGTFTKLPATVAVVTNIDPEHLDHYGSYNNVKAAFRRFIDNLPFYGFAVLCSDHPAVQDMIPGLADRRIITYGFNPQADVRVTNVRSNAEGNIFDVTFAGWMTEGKEESLRDVFLPMLGDHNVLNSLASLTIAHEMGVPAATMKTAMKNFSGVKRRFTKTGASNDITVIDDYAHHPVEIKAVLKSARQAVEKTGKKVIAVMQPHRYTRLHDLMDDFCTCFNDADAVMIADVYEAGEKPIEGADKEHLAAGVKERGHKHVQVLPSVEALAGMVAEIAEEGDYHFMRECPADIPVYIFGVLSNTIIRDGGLRGVVVRLGREFSKIEVEDDLVTVGALALDANVANIAADNGLGGLEFLSGIPGTIGGAVKMNAGCYGVETKDILVEATVMNRDGEIKVVKPKDLDMTYRHTNITEGQIVIGAVLKGVKEDAQIVKKRITDIKEKREESQPIREKTGGSTFANPGADDLAKASLPIDTKVWQLIDKVGGRGLQVGGAQMSVKHCNFMINTGNATAADLENLGEEVRKRVAEECGIKLRWEIRRMGEF</sequence>
<evidence type="ECO:0000256" key="22">
    <source>
        <dbReference type="SAM" id="MobiDB-lite"/>
    </source>
</evidence>
<dbReference type="InterPro" id="IPR036318">
    <property type="entry name" value="FAD-bd_PCMH-like_sf"/>
</dbReference>
<evidence type="ECO:0000256" key="7">
    <source>
        <dbReference type="ARBA" id="ARBA00022598"/>
    </source>
</evidence>
<dbReference type="GO" id="GO:0008762">
    <property type="term" value="F:UDP-N-acetylmuramate dehydrogenase activity"/>
    <property type="evidence" value="ECO:0007669"/>
    <property type="project" value="UniProtKB-EC"/>
</dbReference>
<evidence type="ECO:0000256" key="10">
    <source>
        <dbReference type="ARBA" id="ARBA00022741"/>
    </source>
</evidence>
<dbReference type="Pfam" id="PF02875">
    <property type="entry name" value="Mur_ligase_C"/>
    <property type="match status" value="1"/>
</dbReference>
<organism evidence="23">
    <name type="scientific">Cyprideis torosa</name>
    <dbReference type="NCBI Taxonomy" id="163714"/>
    <lineage>
        <taxon>Eukaryota</taxon>
        <taxon>Metazoa</taxon>
        <taxon>Ecdysozoa</taxon>
        <taxon>Arthropoda</taxon>
        <taxon>Crustacea</taxon>
        <taxon>Oligostraca</taxon>
        <taxon>Ostracoda</taxon>
        <taxon>Podocopa</taxon>
        <taxon>Podocopida</taxon>
        <taxon>Cytherocopina</taxon>
        <taxon>Cytheroidea</taxon>
        <taxon>Cytherideidae</taxon>
        <taxon>Cyprideis</taxon>
    </lineage>
</organism>
<keyword evidence="15" id="KW-0573">Peptidoglycan synthesis</keyword>
<dbReference type="UniPathway" id="UPA00219"/>
<evidence type="ECO:0000313" key="23">
    <source>
        <dbReference type="EMBL" id="CAD7230985.1"/>
    </source>
</evidence>
<comment type="catalytic activity">
    <reaction evidence="21">
        <text>UDP-N-acetyl-alpha-D-muramate + NADP(+) = UDP-N-acetyl-3-O-(1-carboxyvinyl)-alpha-D-glucosamine + NADPH + H(+)</text>
        <dbReference type="Rhea" id="RHEA:12248"/>
        <dbReference type="ChEBI" id="CHEBI:15378"/>
        <dbReference type="ChEBI" id="CHEBI:57783"/>
        <dbReference type="ChEBI" id="CHEBI:58349"/>
        <dbReference type="ChEBI" id="CHEBI:68483"/>
        <dbReference type="ChEBI" id="CHEBI:70757"/>
        <dbReference type="EC" id="1.3.1.98"/>
    </reaction>
</comment>
<dbReference type="PANTHER" id="PTHR43445">
    <property type="entry name" value="UDP-N-ACETYLMURAMATE--L-ALANINE LIGASE-RELATED"/>
    <property type="match status" value="1"/>
</dbReference>
<evidence type="ECO:0000256" key="9">
    <source>
        <dbReference type="ARBA" id="ARBA00022630"/>
    </source>
</evidence>
<dbReference type="HAMAP" id="MF_00046">
    <property type="entry name" value="MurC"/>
    <property type="match status" value="1"/>
</dbReference>
<dbReference type="SUPFAM" id="SSF53244">
    <property type="entry name" value="MurD-like peptide ligases, peptide-binding domain"/>
    <property type="match status" value="1"/>
</dbReference>
<comment type="cofactor">
    <cofactor evidence="1">
        <name>FAD</name>
        <dbReference type="ChEBI" id="CHEBI:57692"/>
    </cofactor>
</comment>
<reference evidence="23" key="1">
    <citation type="submission" date="2020-11" db="EMBL/GenBank/DDBJ databases">
        <authorList>
            <person name="Tran Van P."/>
        </authorList>
    </citation>
    <scope>NUCLEOTIDE SEQUENCE</scope>
</reference>
<evidence type="ECO:0000256" key="1">
    <source>
        <dbReference type="ARBA" id="ARBA00001974"/>
    </source>
</evidence>
<dbReference type="Pfam" id="PF02873">
    <property type="entry name" value="MurB_C"/>
    <property type="match status" value="1"/>
</dbReference>